<protein>
    <submittedName>
        <fullName evidence="2">Uncharacterized protein</fullName>
    </submittedName>
</protein>
<dbReference type="Proteomes" id="UP001150217">
    <property type="component" value="Unassembled WGS sequence"/>
</dbReference>
<proteinExistence type="predicted"/>
<organism evidence="2 3">
    <name type="scientific">Lentinula lateritia</name>
    <dbReference type="NCBI Taxonomy" id="40482"/>
    <lineage>
        <taxon>Eukaryota</taxon>
        <taxon>Fungi</taxon>
        <taxon>Dikarya</taxon>
        <taxon>Basidiomycota</taxon>
        <taxon>Agaricomycotina</taxon>
        <taxon>Agaricomycetes</taxon>
        <taxon>Agaricomycetidae</taxon>
        <taxon>Agaricales</taxon>
        <taxon>Marasmiineae</taxon>
        <taxon>Omphalotaceae</taxon>
        <taxon>Lentinula</taxon>
    </lineage>
</organism>
<evidence type="ECO:0000256" key="1">
    <source>
        <dbReference type="SAM" id="SignalP"/>
    </source>
</evidence>
<reference evidence="2" key="1">
    <citation type="submission" date="2022-08" db="EMBL/GenBank/DDBJ databases">
        <title>A Global Phylogenomic Analysis of the Shiitake Genus Lentinula.</title>
        <authorList>
            <consortium name="DOE Joint Genome Institute"/>
            <person name="Sierra-Patev S."/>
            <person name="Min B."/>
            <person name="Naranjo-Ortiz M."/>
            <person name="Looney B."/>
            <person name="Konkel Z."/>
            <person name="Slot J.C."/>
            <person name="Sakamoto Y."/>
            <person name="Steenwyk J.L."/>
            <person name="Rokas A."/>
            <person name="Carro J."/>
            <person name="Camarero S."/>
            <person name="Ferreira P."/>
            <person name="Molpeceres G."/>
            <person name="Ruiz-Duenas F.J."/>
            <person name="Serrano A."/>
            <person name="Henrissat B."/>
            <person name="Drula E."/>
            <person name="Hughes K.W."/>
            <person name="Mata J.L."/>
            <person name="Ishikawa N.K."/>
            <person name="Vargas-Isla R."/>
            <person name="Ushijima S."/>
            <person name="Smith C.A."/>
            <person name="Ahrendt S."/>
            <person name="Andreopoulos W."/>
            <person name="He G."/>
            <person name="Labutti K."/>
            <person name="Lipzen A."/>
            <person name="Ng V."/>
            <person name="Riley R."/>
            <person name="Sandor L."/>
            <person name="Barry K."/>
            <person name="Martinez A.T."/>
            <person name="Xiao Y."/>
            <person name="Gibbons J.G."/>
            <person name="Terashima K."/>
            <person name="Grigoriev I.V."/>
            <person name="Hibbett D.S."/>
        </authorList>
    </citation>
    <scope>NUCLEOTIDE SEQUENCE</scope>
    <source>
        <strain evidence="2">RHP3577 ss4</strain>
    </source>
</reference>
<evidence type="ECO:0000313" key="3">
    <source>
        <dbReference type="Proteomes" id="UP001150217"/>
    </source>
</evidence>
<keyword evidence="3" id="KW-1185">Reference proteome</keyword>
<accession>A0ABQ8VYN6</accession>
<name>A0ABQ8VYN6_9AGAR</name>
<feature type="signal peptide" evidence="1">
    <location>
        <begin position="1"/>
        <end position="21"/>
    </location>
</feature>
<comment type="caution">
    <text evidence="2">The sequence shown here is derived from an EMBL/GenBank/DDBJ whole genome shotgun (WGS) entry which is preliminary data.</text>
</comment>
<feature type="chain" id="PRO_5045436533" evidence="1">
    <location>
        <begin position="22"/>
        <end position="211"/>
    </location>
</feature>
<keyword evidence="1" id="KW-0732">Signal</keyword>
<evidence type="ECO:0000313" key="2">
    <source>
        <dbReference type="EMBL" id="KAJ4501503.1"/>
    </source>
</evidence>
<gene>
    <name evidence="2" type="ORF">C8R41DRAFT_406</name>
</gene>
<dbReference type="EMBL" id="JANVFT010000001">
    <property type="protein sequence ID" value="KAJ4501503.1"/>
    <property type="molecule type" value="Genomic_DNA"/>
</dbReference>
<sequence>MNPMCIFFYLELSFLIQCITPQPDAIPALTFFPDTERILHAAIPVPMLPARKTKVLIRRGHSSKKLKDNSKKKPSLEIELACFIPSPNLPPRVHLQLGLYLFCSLVESFKLKRGTLRINTLLVRADGMINPFKTVIYNRLLSLLDSQVTEAAAYLVCTERRILTMDALSVGDIMRTSNEVCAPLSFPNTYHHVSSPSTGNLYRTYICSYEP</sequence>